<evidence type="ECO:0000313" key="3">
    <source>
        <dbReference type="EMBL" id="JAS50763.1"/>
    </source>
</evidence>
<feature type="region of interest" description="Disordered" evidence="1">
    <location>
        <begin position="1"/>
        <end position="25"/>
    </location>
</feature>
<dbReference type="PROSITE" id="PS51886">
    <property type="entry name" value="TLDC"/>
    <property type="match status" value="1"/>
</dbReference>
<dbReference type="InterPro" id="IPR006571">
    <property type="entry name" value="TLDc_dom"/>
</dbReference>
<name>A0A1B6FL81_9HEMI</name>
<feature type="compositionally biased region" description="Basic and acidic residues" evidence="1">
    <location>
        <begin position="1"/>
        <end position="11"/>
    </location>
</feature>
<protein>
    <recommendedName>
        <fullName evidence="2">TLDc domain-containing protein</fullName>
    </recommendedName>
</protein>
<gene>
    <name evidence="3" type="ORF">g.7524</name>
</gene>
<accession>A0A1B6FL81</accession>
<evidence type="ECO:0000259" key="2">
    <source>
        <dbReference type="PROSITE" id="PS51886"/>
    </source>
</evidence>
<dbReference type="Pfam" id="PF07534">
    <property type="entry name" value="TLD"/>
    <property type="match status" value="1"/>
</dbReference>
<organism evidence="3">
    <name type="scientific">Cuerna arida</name>
    <dbReference type="NCBI Taxonomy" id="1464854"/>
    <lineage>
        <taxon>Eukaryota</taxon>
        <taxon>Metazoa</taxon>
        <taxon>Ecdysozoa</taxon>
        <taxon>Arthropoda</taxon>
        <taxon>Hexapoda</taxon>
        <taxon>Insecta</taxon>
        <taxon>Pterygota</taxon>
        <taxon>Neoptera</taxon>
        <taxon>Paraneoptera</taxon>
        <taxon>Hemiptera</taxon>
        <taxon>Auchenorrhyncha</taxon>
        <taxon>Membracoidea</taxon>
        <taxon>Cicadellidae</taxon>
        <taxon>Cicadellinae</taxon>
        <taxon>Proconiini</taxon>
        <taxon>Cuerna</taxon>
    </lineage>
</organism>
<feature type="domain" description="TLDc" evidence="2">
    <location>
        <begin position="267"/>
        <end position="422"/>
    </location>
</feature>
<evidence type="ECO:0000256" key="1">
    <source>
        <dbReference type="SAM" id="MobiDB-lite"/>
    </source>
</evidence>
<sequence>MGNNHSREGSPKHGISRNNSGSDLQEKIPSQLLPIDKLAKLLTQKTLEEDSIENGISVSTFTRYLFPKYPVLGQRLFHHWQMGAGVVNDTGLMSPANFRAQADKLMSVMVDDQQIQMYVTMYAENSDTMQTEQFHNLLLTVYKIAMDHYPDGPQSCRQLFKTLQAVVDSAFHKKESLPTVYLAHWMEEHCKRLITVLHRYIVHILTTGFHSVTERINDKNQGLELTTPVLEKAPTPWDKTQPLLPVSQVWILAATLPPLYTKPSHHSPTSSTNGFSMQNYLAKILDLSCPSHWTLLYNSLQHGLGANRFSHHVLSYRGPTLTFLRGEQDTEFCIGATQEWQESHLYWGGEESIIIQILPLYHVVQRGPKLLYLNMKIRGYPKGIRAGLDPRKPSLDINDSFTVMTYKGIPYQLQTVEVWGCGTPQSREMQLDIKKWEVKQAERQRVVKLSANEWSDHPDRYLLELAGRPNYSQSNN</sequence>
<dbReference type="SMART" id="SM00584">
    <property type="entry name" value="TLDc"/>
    <property type="match status" value="1"/>
</dbReference>
<reference evidence="3" key="1">
    <citation type="submission" date="2015-11" db="EMBL/GenBank/DDBJ databases">
        <title>De novo transcriptome assembly of four potential Pierce s Disease insect vectors from Arizona vineyards.</title>
        <authorList>
            <person name="Tassone E.E."/>
        </authorList>
    </citation>
    <scope>NUCLEOTIDE SEQUENCE</scope>
</reference>
<dbReference type="AlphaFoldDB" id="A0A1B6FL81"/>
<proteinExistence type="predicted"/>
<dbReference type="EMBL" id="GECZ01019006">
    <property type="protein sequence ID" value="JAS50763.1"/>
    <property type="molecule type" value="Transcribed_RNA"/>
</dbReference>